<sequence>MFKFLNVLCNVYFQSVANKFHRNDNGNRI</sequence>
<dbReference type="Proteomes" id="UP000544222">
    <property type="component" value="Unassembled WGS sequence"/>
</dbReference>
<comment type="caution">
    <text evidence="1">The sequence shown here is derived from an EMBL/GenBank/DDBJ whole genome shotgun (WGS) entry which is preliminary data.</text>
</comment>
<dbReference type="AlphaFoldDB" id="A0A7W5DNR5"/>
<proteinExistence type="predicted"/>
<evidence type="ECO:0000313" key="2">
    <source>
        <dbReference type="Proteomes" id="UP000544222"/>
    </source>
</evidence>
<evidence type="ECO:0000313" key="1">
    <source>
        <dbReference type="EMBL" id="MBB3186202.1"/>
    </source>
</evidence>
<organism evidence="1 2">
    <name type="scientific">Microbacter margulisiae</name>
    <dbReference type="NCBI Taxonomy" id="1350067"/>
    <lineage>
        <taxon>Bacteria</taxon>
        <taxon>Pseudomonadati</taxon>
        <taxon>Bacteroidota</taxon>
        <taxon>Bacteroidia</taxon>
        <taxon>Bacteroidales</taxon>
        <taxon>Porphyromonadaceae</taxon>
        <taxon>Microbacter</taxon>
    </lineage>
</organism>
<dbReference type="EMBL" id="JACHYB010000001">
    <property type="protein sequence ID" value="MBB3186202.1"/>
    <property type="molecule type" value="Genomic_DNA"/>
</dbReference>
<gene>
    <name evidence="1" type="ORF">FHX64_000365</name>
</gene>
<name>A0A7W5DNR5_9PORP</name>
<reference evidence="1 2" key="1">
    <citation type="submission" date="2020-08" db="EMBL/GenBank/DDBJ databases">
        <title>Genomic Encyclopedia of Type Strains, Phase IV (KMG-IV): sequencing the most valuable type-strain genomes for metagenomic binning, comparative biology and taxonomic classification.</title>
        <authorList>
            <person name="Goeker M."/>
        </authorList>
    </citation>
    <scope>NUCLEOTIDE SEQUENCE [LARGE SCALE GENOMIC DNA]</scope>
    <source>
        <strain evidence="1 2">DSM 27471</strain>
    </source>
</reference>
<keyword evidence="2" id="KW-1185">Reference proteome</keyword>
<protein>
    <submittedName>
        <fullName evidence="1">Uncharacterized protein</fullName>
    </submittedName>
</protein>
<accession>A0A7W5DNR5</accession>